<reference evidence="2" key="1">
    <citation type="submission" date="2022-01" db="EMBL/GenBank/DDBJ databases">
        <title>Collection of gut derived symbiotic bacterial strains cultured from healthy donors.</title>
        <authorList>
            <person name="Lin H."/>
            <person name="Kohout C."/>
            <person name="Waligurski E."/>
            <person name="Pamer E.G."/>
        </authorList>
    </citation>
    <scope>NUCLEOTIDE SEQUENCE</scope>
    <source>
        <strain evidence="2">DFI.7.46</strain>
    </source>
</reference>
<feature type="transmembrane region" description="Helical" evidence="1">
    <location>
        <begin position="9"/>
        <end position="29"/>
    </location>
</feature>
<feature type="transmembrane region" description="Helical" evidence="1">
    <location>
        <begin position="35"/>
        <end position="56"/>
    </location>
</feature>
<evidence type="ECO:0000313" key="3">
    <source>
        <dbReference type="Proteomes" id="UP001200537"/>
    </source>
</evidence>
<dbReference type="AlphaFoldDB" id="A0AAJ1BB13"/>
<name>A0AAJ1BB13_9ACTO</name>
<comment type="caution">
    <text evidence="2">The sequence shown here is derived from an EMBL/GenBank/DDBJ whole genome shotgun (WGS) entry which is preliminary data.</text>
</comment>
<dbReference type="RefSeq" id="WP_024058313.1">
    <property type="nucleotide sequence ID" value="NZ_JAGZVZ010000015.1"/>
</dbReference>
<dbReference type="Proteomes" id="UP001200537">
    <property type="component" value="Unassembled WGS sequence"/>
</dbReference>
<sequence length="69" mass="7651">MKWYENPDLYWVIGCCLAGCSGVFAVLMFCGAVSVITGVANILSTLALAITCYVLCYRFKRYAHDSDEN</sequence>
<gene>
    <name evidence="2" type="ORF">L0M99_03645</name>
</gene>
<keyword evidence="1" id="KW-0472">Membrane</keyword>
<evidence type="ECO:0000256" key="1">
    <source>
        <dbReference type="SAM" id="Phobius"/>
    </source>
</evidence>
<dbReference type="EMBL" id="JAKNHJ010000005">
    <property type="protein sequence ID" value="MCG4617592.1"/>
    <property type="molecule type" value="Genomic_DNA"/>
</dbReference>
<proteinExistence type="predicted"/>
<keyword evidence="1" id="KW-1133">Transmembrane helix</keyword>
<evidence type="ECO:0000313" key="2">
    <source>
        <dbReference type="EMBL" id="MCG4617592.1"/>
    </source>
</evidence>
<keyword evidence="1" id="KW-0812">Transmembrane</keyword>
<accession>A0AAJ1BB13</accession>
<organism evidence="2 3">
    <name type="scientific">Varibaculum cambriense</name>
    <dbReference type="NCBI Taxonomy" id="184870"/>
    <lineage>
        <taxon>Bacteria</taxon>
        <taxon>Bacillati</taxon>
        <taxon>Actinomycetota</taxon>
        <taxon>Actinomycetes</taxon>
        <taxon>Actinomycetales</taxon>
        <taxon>Actinomycetaceae</taxon>
        <taxon>Varibaculum</taxon>
    </lineage>
</organism>
<protein>
    <submittedName>
        <fullName evidence="2">Uncharacterized protein</fullName>
    </submittedName>
</protein>